<dbReference type="EMBL" id="JYLH01000009">
    <property type="protein sequence ID" value="KRP44707.1"/>
    <property type="molecule type" value="Genomic_DNA"/>
</dbReference>
<protein>
    <submittedName>
        <fullName evidence="2">Uncharacterized protein</fullName>
    </submittedName>
</protein>
<keyword evidence="1" id="KW-0812">Transmembrane</keyword>
<organism evidence="2 3">
    <name type="scientific">Pseudomonas libanensis</name>
    <dbReference type="NCBI Taxonomy" id="75588"/>
    <lineage>
        <taxon>Bacteria</taxon>
        <taxon>Pseudomonadati</taxon>
        <taxon>Pseudomonadota</taxon>
        <taxon>Gammaproteobacteria</taxon>
        <taxon>Pseudomonadales</taxon>
        <taxon>Pseudomonadaceae</taxon>
        <taxon>Pseudomonas</taxon>
    </lineage>
</organism>
<comment type="caution">
    <text evidence="2">The sequence shown here is derived from an EMBL/GenBank/DDBJ whole genome shotgun (WGS) entry which is preliminary data.</text>
</comment>
<name>A0A0R2YCQ9_9PSED</name>
<feature type="transmembrane region" description="Helical" evidence="1">
    <location>
        <begin position="12"/>
        <end position="30"/>
    </location>
</feature>
<evidence type="ECO:0000256" key="1">
    <source>
        <dbReference type="SAM" id="Phobius"/>
    </source>
</evidence>
<dbReference type="PATRIC" id="fig|75588.4.peg.5682"/>
<gene>
    <name evidence="2" type="ORF">TU73_16265</name>
</gene>
<dbReference type="AlphaFoldDB" id="A0A0R2YCQ9"/>
<evidence type="ECO:0000313" key="3">
    <source>
        <dbReference type="Proteomes" id="UP000051446"/>
    </source>
</evidence>
<sequence>MQLLKVVHYLRYVLFGLIGSVMSMGAQAGIAEIRAQFRPDPANPMFNQFKNITPSSGYCEHFIAYCKPRNLFSLSMPIGGIPHTTGGPVPANHSDPRQGVFLKVPSHWQTIEVTSLAGDREQVEIRISGIGGRADHGGDVNVITGGGGYDALWSTGRWHNAPSPCVPGGGLNGTSYYVVWFWLVPENASACSTQARFDLPSLHYRYIQFGYELRTPNPLTMPTGIYRGSVTYTVGPGMDFDFGDRIVTHDNIVTLEFTLDVEHTLKVELPPGGDRIELLPEGGWQAWLNQGRRPARLFRDQTFTLAASSRFKMNLECGLVIGTTCGLRNGEGGEVPVQIAVTLPYGLRDRYDQPVNKLPLRLDGVGSELFQPLHYVDNRMGKLHFEVGKDDVAEMLKAPGTTYSGTATVIWDSEV</sequence>
<keyword evidence="1" id="KW-1133">Transmembrane helix</keyword>
<dbReference type="RefSeq" id="WP_231984816.1">
    <property type="nucleotide sequence ID" value="NZ_JYLH01000009.1"/>
</dbReference>
<proteinExistence type="predicted"/>
<dbReference type="Proteomes" id="UP000051446">
    <property type="component" value="Unassembled WGS sequence"/>
</dbReference>
<keyword evidence="1" id="KW-0472">Membrane</keyword>
<accession>A0A0R2YCQ9</accession>
<evidence type="ECO:0000313" key="2">
    <source>
        <dbReference type="EMBL" id="KRP44707.1"/>
    </source>
</evidence>
<reference evidence="2 3" key="1">
    <citation type="submission" date="2015-02" db="EMBL/GenBank/DDBJ databases">
        <title>Pseudomonas helleri sp. nov. and Pseudomonas weihenstephanensis sp. nov., isolated from raw cows milk.</title>
        <authorList>
            <person name="von Neubeck M."/>
            <person name="Huptas C."/>
            <person name="Wenning M."/>
            <person name="Scherer S."/>
        </authorList>
    </citation>
    <scope>NUCLEOTIDE SEQUENCE [LARGE SCALE GENOMIC DNA]</scope>
    <source>
        <strain evidence="2 3">DSM 17149</strain>
    </source>
</reference>